<reference evidence="2 3" key="1">
    <citation type="submission" date="2019-10" db="EMBL/GenBank/DDBJ databases">
        <authorList>
            <person name="Palmer J.M."/>
        </authorList>
    </citation>
    <scope>NUCLEOTIDE SEQUENCE [LARGE SCALE GENOMIC DNA]</scope>
    <source>
        <strain evidence="2 3">TWF694</strain>
    </source>
</reference>
<dbReference type="Proteomes" id="UP001365542">
    <property type="component" value="Unassembled WGS sequence"/>
</dbReference>
<evidence type="ECO:0008006" key="4">
    <source>
        <dbReference type="Google" id="ProtNLM"/>
    </source>
</evidence>
<dbReference type="PANTHER" id="PTHR23250:SF1">
    <property type="entry name" value="TECTONIN BETA-PROPELLER REPEAT-CONTAINING PROTEIN 1"/>
    <property type="match status" value="1"/>
</dbReference>
<feature type="region of interest" description="Disordered" evidence="1">
    <location>
        <begin position="374"/>
        <end position="393"/>
    </location>
</feature>
<feature type="region of interest" description="Disordered" evidence="1">
    <location>
        <begin position="467"/>
        <end position="491"/>
    </location>
</feature>
<dbReference type="EMBL" id="JAVHJO010000016">
    <property type="protein sequence ID" value="KAK6526329.1"/>
    <property type="molecule type" value="Genomic_DNA"/>
</dbReference>
<dbReference type="PANTHER" id="PTHR23250">
    <property type="entry name" value="DYSFERLIN-RELATED"/>
    <property type="match status" value="1"/>
</dbReference>
<feature type="compositionally biased region" description="Basic and acidic residues" evidence="1">
    <location>
        <begin position="112"/>
        <end position="130"/>
    </location>
</feature>
<dbReference type="InterPro" id="IPR051513">
    <property type="entry name" value="Tectonin_beta-prop"/>
</dbReference>
<feature type="compositionally biased region" description="Polar residues" evidence="1">
    <location>
        <begin position="582"/>
        <end position="596"/>
    </location>
</feature>
<feature type="region of interest" description="Disordered" evidence="1">
    <location>
        <begin position="561"/>
        <end position="607"/>
    </location>
</feature>
<gene>
    <name evidence="2" type="ORF">TWF694_004927</name>
</gene>
<organism evidence="2 3">
    <name type="scientific">Orbilia ellipsospora</name>
    <dbReference type="NCBI Taxonomy" id="2528407"/>
    <lineage>
        <taxon>Eukaryota</taxon>
        <taxon>Fungi</taxon>
        <taxon>Dikarya</taxon>
        <taxon>Ascomycota</taxon>
        <taxon>Pezizomycotina</taxon>
        <taxon>Orbiliomycetes</taxon>
        <taxon>Orbiliales</taxon>
        <taxon>Orbiliaceae</taxon>
        <taxon>Orbilia</taxon>
    </lineage>
</organism>
<feature type="compositionally biased region" description="Basic and acidic residues" evidence="1">
    <location>
        <begin position="597"/>
        <end position="607"/>
    </location>
</feature>
<feature type="compositionally biased region" description="Polar residues" evidence="1">
    <location>
        <begin position="81"/>
        <end position="99"/>
    </location>
</feature>
<feature type="compositionally biased region" description="Low complexity" evidence="1">
    <location>
        <begin position="135"/>
        <end position="148"/>
    </location>
</feature>
<evidence type="ECO:0000313" key="2">
    <source>
        <dbReference type="EMBL" id="KAK6526329.1"/>
    </source>
</evidence>
<dbReference type="AlphaFoldDB" id="A0AAV9WU50"/>
<comment type="caution">
    <text evidence="2">The sequence shown here is derived from an EMBL/GenBank/DDBJ whole genome shotgun (WGS) entry which is preliminary data.</text>
</comment>
<feature type="region of interest" description="Disordered" evidence="1">
    <location>
        <begin position="81"/>
        <end position="169"/>
    </location>
</feature>
<proteinExistence type="predicted"/>
<evidence type="ECO:0000256" key="1">
    <source>
        <dbReference type="SAM" id="MobiDB-lite"/>
    </source>
</evidence>
<feature type="compositionally biased region" description="Basic and acidic residues" evidence="1">
    <location>
        <begin position="155"/>
        <end position="169"/>
    </location>
</feature>
<evidence type="ECO:0000313" key="3">
    <source>
        <dbReference type="Proteomes" id="UP001365542"/>
    </source>
</evidence>
<accession>A0AAV9WU50</accession>
<sequence length="607" mass="69457">MSIKRFSLGSQRQLDTEFSDHFIVLKDNTVPTPTNHNSLSRVTTNNYSNLSEPNSPIGSATVSRVQSDASLADRIDRIGTFNTTTSTGLPTVSQTSSNPAYVPGHKRKESLRKHLAERKYHREWKQEHNKTVNGEASGKSSASSSDTSSSDEESDLSRRNSKDGRRIKRLDSRRYRDEIRDFPTTVLSKKDEIQSKGTKAFRKARQVGRRVRKEELIDDAGELDILYENQRGTFFFGIPMFSAKSLLPVDSAPWTNRHHAPSAVNIFTAQVPDPSWCWAWKSFAVDMTGDVDEEGWQYSFAFRGTKWHGNAVWWHGFVRRRRWIRKRVKRRIPSYLEDAHHLTPEYFTIHSRNASVLAEPSGYYSSSIRSTERNSKLDEYPTATQQESDDSELEEYEIHDIPTLTKGFRRARLDREKIEAMSNFLKNGGSEVMYLADSMPQIMRSMIFQQSRRQLLQNLLETLQNAKDKRRDREQGNGALQEQAEDFDDDEEKRYIDGLGRAVEAGEEEVRKLEFWSDIKQVEYDGYGGVENSGIHTPNGDDSDYEYANIWKARGKVINRRKEQMAGKARGSWAERDESDRSTLQSRGTDGGTSTTAKDKGKGRAIE</sequence>
<name>A0AAV9WU50_9PEZI</name>
<keyword evidence="3" id="KW-1185">Reference proteome</keyword>
<protein>
    <recommendedName>
        <fullName evidence="4">Peroxin/Ferlin domain-containing protein</fullName>
    </recommendedName>
</protein>
<feature type="region of interest" description="Disordered" evidence="1">
    <location>
        <begin position="34"/>
        <end position="60"/>
    </location>
</feature>